<dbReference type="GO" id="GO:0016787">
    <property type="term" value="F:hydrolase activity"/>
    <property type="evidence" value="ECO:0007669"/>
    <property type="project" value="UniProtKB-KW"/>
</dbReference>
<evidence type="ECO:0000313" key="4">
    <source>
        <dbReference type="Proteomes" id="UP001429564"/>
    </source>
</evidence>
<dbReference type="PANTHER" id="PTHR43433:SF5">
    <property type="entry name" value="AB HYDROLASE-1 DOMAIN-CONTAINING PROTEIN"/>
    <property type="match status" value="1"/>
</dbReference>
<feature type="transmembrane region" description="Helical" evidence="1">
    <location>
        <begin position="131"/>
        <end position="152"/>
    </location>
</feature>
<protein>
    <submittedName>
        <fullName evidence="3">Alpha/beta hydrolase</fullName>
    </submittedName>
</protein>
<evidence type="ECO:0000259" key="2">
    <source>
        <dbReference type="Pfam" id="PF00561"/>
    </source>
</evidence>
<keyword evidence="3" id="KW-0378">Hydrolase</keyword>
<feature type="domain" description="AB hydrolase-1" evidence="2">
    <location>
        <begin position="70"/>
        <end position="252"/>
    </location>
</feature>
<dbReference type="RefSeq" id="WP_167683689.1">
    <property type="nucleotide sequence ID" value="NZ_QHLQ01000007.1"/>
</dbReference>
<dbReference type="Proteomes" id="UP001429564">
    <property type="component" value="Unassembled WGS sequence"/>
</dbReference>
<reference evidence="3 4" key="1">
    <citation type="submission" date="2018-05" db="EMBL/GenBank/DDBJ databases">
        <authorList>
            <person name="Zhang Y.-J."/>
        </authorList>
    </citation>
    <scope>NUCLEOTIDE SEQUENCE [LARGE SCALE GENOMIC DNA]</scope>
    <source>
        <strain evidence="3 4">CY04</strain>
    </source>
</reference>
<gene>
    <name evidence="3" type="ORF">DL239_09055</name>
</gene>
<evidence type="ECO:0000313" key="3">
    <source>
        <dbReference type="EMBL" id="NIZ61124.1"/>
    </source>
</evidence>
<dbReference type="InterPro" id="IPR050471">
    <property type="entry name" value="AB_hydrolase"/>
</dbReference>
<dbReference type="SUPFAM" id="SSF53474">
    <property type="entry name" value="alpha/beta-Hydrolases"/>
    <property type="match status" value="1"/>
</dbReference>
<keyword evidence="1" id="KW-1133">Transmembrane helix</keyword>
<keyword evidence="1" id="KW-0812">Transmembrane</keyword>
<keyword evidence="1" id="KW-0472">Membrane</keyword>
<dbReference type="InterPro" id="IPR000073">
    <property type="entry name" value="AB_hydrolase_1"/>
</dbReference>
<dbReference type="PANTHER" id="PTHR43433">
    <property type="entry name" value="HYDROLASE, ALPHA/BETA FOLD FAMILY PROTEIN"/>
    <property type="match status" value="1"/>
</dbReference>
<evidence type="ECO:0000256" key="1">
    <source>
        <dbReference type="SAM" id="Phobius"/>
    </source>
</evidence>
<dbReference type="Gene3D" id="3.40.50.1820">
    <property type="entry name" value="alpha/beta hydrolase"/>
    <property type="match status" value="1"/>
</dbReference>
<dbReference type="InterPro" id="IPR029058">
    <property type="entry name" value="AB_hydrolase_fold"/>
</dbReference>
<sequence length="261" mass="29026">MRPITREPSAPIYYFCHGVPGSPADAELVVDGLPNGAKLLTPNLFEATKVGSELGKTVTAQFDEMVPDNDAPVYVIGFSIGAMVACHIAANRPERVKRLSLISPAAPLQMGEFLPQMAGAPVFKMAEKLPLVFAGATMLQGLILWMFPGFLIKSLFAKSGWQEKELLKEASFRQAMKQSLDNSYRRYPWDYRRIVKAYVRDWSGVLEQIKCPVDLWHGTKDSWAPMEMSEALIDAIPGECELHKIKDGEHYSTLAKYCVDG</sequence>
<comment type="caution">
    <text evidence="3">The sequence shown here is derived from an EMBL/GenBank/DDBJ whole genome shotgun (WGS) entry which is preliminary data.</text>
</comment>
<dbReference type="EMBL" id="QHLQ01000007">
    <property type="protein sequence ID" value="NIZ61124.1"/>
    <property type="molecule type" value="Genomic_DNA"/>
</dbReference>
<keyword evidence="4" id="KW-1185">Reference proteome</keyword>
<feature type="transmembrane region" description="Helical" evidence="1">
    <location>
        <begin position="71"/>
        <end position="90"/>
    </location>
</feature>
<name>A0ABX0W6D3_9RHOB</name>
<accession>A0ABX0W6D3</accession>
<dbReference type="Pfam" id="PF00561">
    <property type="entry name" value="Abhydrolase_1"/>
    <property type="match status" value="1"/>
</dbReference>
<organism evidence="3 4">
    <name type="scientific">Parasedimentitalea denitrificans</name>
    <dbReference type="NCBI Taxonomy" id="2211118"/>
    <lineage>
        <taxon>Bacteria</taxon>
        <taxon>Pseudomonadati</taxon>
        <taxon>Pseudomonadota</taxon>
        <taxon>Alphaproteobacteria</taxon>
        <taxon>Rhodobacterales</taxon>
        <taxon>Paracoccaceae</taxon>
        <taxon>Parasedimentitalea</taxon>
    </lineage>
</organism>
<proteinExistence type="predicted"/>